<accession>A0AAD8X0Y3</accession>
<feature type="transmembrane region" description="Helical" evidence="6">
    <location>
        <begin position="202"/>
        <end position="220"/>
    </location>
</feature>
<evidence type="ECO:0000313" key="10">
    <source>
        <dbReference type="Proteomes" id="UP001231189"/>
    </source>
</evidence>
<dbReference type="AlphaFoldDB" id="A0AAD8X0Y3"/>
<feature type="transmembrane region" description="Helical" evidence="6">
    <location>
        <begin position="36"/>
        <end position="58"/>
    </location>
</feature>
<feature type="transmembrane region" description="Helical" evidence="6">
    <location>
        <begin position="79"/>
        <end position="98"/>
    </location>
</feature>
<dbReference type="PANTHER" id="PTHR31218">
    <property type="entry name" value="WAT1-RELATED PROTEIN"/>
    <property type="match status" value="1"/>
</dbReference>
<dbReference type="SUPFAM" id="SSF103481">
    <property type="entry name" value="Multidrug resistance efflux transporter EmrE"/>
    <property type="match status" value="1"/>
</dbReference>
<evidence type="ECO:0000256" key="2">
    <source>
        <dbReference type="ARBA" id="ARBA00007635"/>
    </source>
</evidence>
<evidence type="ECO:0000256" key="3">
    <source>
        <dbReference type="ARBA" id="ARBA00022692"/>
    </source>
</evidence>
<feature type="compositionally biased region" description="Basic and acidic residues" evidence="7">
    <location>
        <begin position="245"/>
        <end position="259"/>
    </location>
</feature>
<dbReference type="GO" id="GO:0016020">
    <property type="term" value="C:membrane"/>
    <property type="evidence" value="ECO:0007669"/>
    <property type="project" value="UniProtKB-SubCell"/>
</dbReference>
<name>A0AAD8X0Y3_LOLMU</name>
<comment type="subcellular location">
    <subcellularLocation>
        <location evidence="1 6">Membrane</location>
        <topology evidence="1 6">Multi-pass membrane protein</topology>
    </subcellularLocation>
</comment>
<dbReference type="GO" id="GO:0022857">
    <property type="term" value="F:transmembrane transporter activity"/>
    <property type="evidence" value="ECO:0007669"/>
    <property type="project" value="InterPro"/>
</dbReference>
<comment type="similarity">
    <text evidence="2 6">Belongs to the drug/metabolite transporter (DMT) superfamily. Plant drug/metabolite exporter (P-DME) (TC 2.A.7.4) family.</text>
</comment>
<proteinExistence type="inferred from homology"/>
<comment type="caution">
    <text evidence="9">The sequence shown here is derived from an EMBL/GenBank/DDBJ whole genome shotgun (WGS) entry which is preliminary data.</text>
</comment>
<feature type="region of interest" description="Disordered" evidence="7">
    <location>
        <begin position="231"/>
        <end position="259"/>
    </location>
</feature>
<feature type="transmembrane region" description="Helical" evidence="6">
    <location>
        <begin position="143"/>
        <end position="163"/>
    </location>
</feature>
<protein>
    <recommendedName>
        <fullName evidence="6">WAT1-related protein</fullName>
    </recommendedName>
</protein>
<evidence type="ECO:0000256" key="7">
    <source>
        <dbReference type="SAM" id="MobiDB-lite"/>
    </source>
</evidence>
<sequence length="259" mass="28278">MGDVGKKPYVVAVAIQVIYTGLFVVSKAAFDSGINTYVFIFYRLTTATALLLPLALISSCRRRSATTTATPEPTMSCRLLFKLFLYALLGNTFTLNVYNVPLLKEYPNKLMATAMQCLFGALQSFVVAVVVERDFAKWKLGLDIGLLAILYSAFLGTGALMYLQAWCAEMKGPVFVAMWSPLALVFTIVCSSFFLGEAVHLGSIFGGILLVGGLYSVLWGKSKEKENKITPVVLEEGQSQGEGTAVHEKDEEDELTSHV</sequence>
<dbReference type="InterPro" id="IPR000620">
    <property type="entry name" value="EamA_dom"/>
</dbReference>
<reference evidence="9" key="1">
    <citation type="submission" date="2023-07" db="EMBL/GenBank/DDBJ databases">
        <title>A chromosome-level genome assembly of Lolium multiflorum.</title>
        <authorList>
            <person name="Chen Y."/>
            <person name="Copetti D."/>
            <person name="Kolliker R."/>
            <person name="Studer B."/>
        </authorList>
    </citation>
    <scope>NUCLEOTIDE SEQUENCE</scope>
    <source>
        <strain evidence="9">02402/16</strain>
        <tissue evidence="9">Leaf</tissue>
    </source>
</reference>
<feature type="domain" description="EamA" evidence="8">
    <location>
        <begin position="109"/>
        <end position="218"/>
    </location>
</feature>
<dbReference type="Proteomes" id="UP001231189">
    <property type="component" value="Unassembled WGS sequence"/>
</dbReference>
<gene>
    <name evidence="9" type="ORF">QYE76_008502</name>
</gene>
<evidence type="ECO:0000256" key="5">
    <source>
        <dbReference type="ARBA" id="ARBA00023136"/>
    </source>
</evidence>
<evidence type="ECO:0000313" key="9">
    <source>
        <dbReference type="EMBL" id="KAK1691805.1"/>
    </source>
</evidence>
<evidence type="ECO:0000256" key="4">
    <source>
        <dbReference type="ARBA" id="ARBA00022989"/>
    </source>
</evidence>
<keyword evidence="3 6" id="KW-0812">Transmembrane</keyword>
<keyword evidence="5 6" id="KW-0472">Membrane</keyword>
<evidence type="ECO:0000259" key="8">
    <source>
        <dbReference type="Pfam" id="PF00892"/>
    </source>
</evidence>
<dbReference type="InterPro" id="IPR037185">
    <property type="entry name" value="EmrE-like"/>
</dbReference>
<evidence type="ECO:0000256" key="1">
    <source>
        <dbReference type="ARBA" id="ARBA00004141"/>
    </source>
</evidence>
<evidence type="ECO:0000256" key="6">
    <source>
        <dbReference type="RuleBase" id="RU363077"/>
    </source>
</evidence>
<dbReference type="InterPro" id="IPR030184">
    <property type="entry name" value="WAT1-related"/>
</dbReference>
<keyword evidence="10" id="KW-1185">Reference proteome</keyword>
<dbReference type="Pfam" id="PF00892">
    <property type="entry name" value="EamA"/>
    <property type="match status" value="1"/>
</dbReference>
<dbReference type="EMBL" id="JAUUTY010000001">
    <property type="protein sequence ID" value="KAK1691805.1"/>
    <property type="molecule type" value="Genomic_DNA"/>
</dbReference>
<feature type="transmembrane region" description="Helical" evidence="6">
    <location>
        <begin position="9"/>
        <end position="30"/>
    </location>
</feature>
<organism evidence="9 10">
    <name type="scientific">Lolium multiflorum</name>
    <name type="common">Italian ryegrass</name>
    <name type="synonym">Lolium perenne subsp. multiflorum</name>
    <dbReference type="NCBI Taxonomy" id="4521"/>
    <lineage>
        <taxon>Eukaryota</taxon>
        <taxon>Viridiplantae</taxon>
        <taxon>Streptophyta</taxon>
        <taxon>Embryophyta</taxon>
        <taxon>Tracheophyta</taxon>
        <taxon>Spermatophyta</taxon>
        <taxon>Magnoliopsida</taxon>
        <taxon>Liliopsida</taxon>
        <taxon>Poales</taxon>
        <taxon>Poaceae</taxon>
        <taxon>BOP clade</taxon>
        <taxon>Pooideae</taxon>
        <taxon>Poodae</taxon>
        <taxon>Poeae</taxon>
        <taxon>Poeae Chloroplast Group 2 (Poeae type)</taxon>
        <taxon>Loliodinae</taxon>
        <taxon>Loliinae</taxon>
        <taxon>Lolium</taxon>
    </lineage>
</organism>
<keyword evidence="4 6" id="KW-1133">Transmembrane helix</keyword>
<feature type="transmembrane region" description="Helical" evidence="6">
    <location>
        <begin position="175"/>
        <end position="195"/>
    </location>
</feature>